<dbReference type="Proteomes" id="UP000507470">
    <property type="component" value="Unassembled WGS sequence"/>
</dbReference>
<feature type="chain" id="PRO_5026761442" description="SMB domain-containing protein" evidence="1">
    <location>
        <begin position="20"/>
        <end position="970"/>
    </location>
</feature>
<name>A0A6J8CRH5_MYTCO</name>
<proteinExistence type="predicted"/>
<protein>
    <recommendedName>
        <fullName evidence="4">SMB domain-containing protein</fullName>
    </recommendedName>
</protein>
<evidence type="ECO:0008006" key="4">
    <source>
        <dbReference type="Google" id="ProtNLM"/>
    </source>
</evidence>
<evidence type="ECO:0000313" key="2">
    <source>
        <dbReference type="EMBL" id="CAC5398029.1"/>
    </source>
</evidence>
<reference evidence="2 3" key="1">
    <citation type="submission" date="2020-06" db="EMBL/GenBank/DDBJ databases">
        <authorList>
            <person name="Li R."/>
            <person name="Bekaert M."/>
        </authorList>
    </citation>
    <scope>NUCLEOTIDE SEQUENCE [LARGE SCALE GENOMIC DNA]</scope>
    <source>
        <strain evidence="3">wild</strain>
    </source>
</reference>
<dbReference type="AlphaFoldDB" id="A0A6J8CRH5"/>
<evidence type="ECO:0000256" key="1">
    <source>
        <dbReference type="SAM" id="SignalP"/>
    </source>
</evidence>
<gene>
    <name evidence="2" type="ORF">MCOR_32427</name>
</gene>
<keyword evidence="3" id="KW-1185">Reference proteome</keyword>
<sequence length="970" mass="111726">MNLLCVLLVLGSASTISSARSSINISTLLDAYTLTCGQQFCNYHDHSLPDTSHHHHICPRCVCDPFCILFGICCLDVYLSLNFECINTTFISYSDEDFDSVDEDSFVMRAFCPESADAFVKQKCEGSQTFSEQLQLLPVTSKDTQYTYKNKFCADCYNDSNVEKWVFFATCQQFVDFNFISSYDEVFQVARKKGCKLGSSPHEMYVRGFHDDLNKQEIISSCNVSGTWMTYDPSIDWACKNYDHLYRVFRNVFCYVCNPPVSLNPVISHCNSTGLWDKFDDRFIHACENLDYTPTTHPFKNTFCYSCNVAFNTNAETKFKDHVLMGQITEAVNKTQFLYYFEFRFLADDFNQMELYNISTNQSYIQGEHNDMEDIYKQFYSTTGNGDICTNISDLIKPDGRCSCDEYCHFNHTHPCCIDRIFRNSTTCISTDRGNFLAYNGCENVANGYGPLADKCLSDNANGKVMYSTPVSSVHPPHPTYKNIFCGLCRHFTDNSKSMNKFTISEFDPWYWKLVCKASLPVPYHISLSELLELQHYSNCNFSFEPRGCQKSCTNNVVLQKRVCNISKNHGNGWACENYNSPPYNIDYYHKMNDSALQNYSNIFCAIYQTDTNVSLTLIDSCNVTGGWDKHEEQIKQKCLHLPTVAYHMPYKNIFCKMCNENSKVYNTSYTIKPKCNTIISNPPNTKFRTLFSLSVVNGSDVPSSSQTCRKDQMFDSQLDMCRNILCFPGRVLVNETCIPIIPSTINLGYNISVGLDMSLSENVNSPLELMELLRHKILNHLNLLLDYSFVIEIIVMSANRPCNVKDVWTNGHVHVSIFLKIFSCYTVNRVTIEERLIRFMKFKLFLNFRCLNDQYCSTECVFNFDEQALNFQTLQPNPIDENNCTLYQVNHVEEADNFIHQQVSNLLKCPQIQLEDNEFKVSHDGLQIKLTRHDIYLKYYDFFRISSNSTRICLTNDYLVSDLNFPLCK</sequence>
<dbReference type="EMBL" id="CACVKT020005806">
    <property type="protein sequence ID" value="CAC5398029.1"/>
    <property type="molecule type" value="Genomic_DNA"/>
</dbReference>
<evidence type="ECO:0000313" key="3">
    <source>
        <dbReference type="Proteomes" id="UP000507470"/>
    </source>
</evidence>
<feature type="signal peptide" evidence="1">
    <location>
        <begin position="1"/>
        <end position="19"/>
    </location>
</feature>
<organism evidence="2 3">
    <name type="scientific">Mytilus coruscus</name>
    <name type="common">Sea mussel</name>
    <dbReference type="NCBI Taxonomy" id="42192"/>
    <lineage>
        <taxon>Eukaryota</taxon>
        <taxon>Metazoa</taxon>
        <taxon>Spiralia</taxon>
        <taxon>Lophotrochozoa</taxon>
        <taxon>Mollusca</taxon>
        <taxon>Bivalvia</taxon>
        <taxon>Autobranchia</taxon>
        <taxon>Pteriomorphia</taxon>
        <taxon>Mytilida</taxon>
        <taxon>Mytiloidea</taxon>
        <taxon>Mytilidae</taxon>
        <taxon>Mytilinae</taxon>
        <taxon>Mytilus</taxon>
    </lineage>
</organism>
<accession>A0A6J8CRH5</accession>
<keyword evidence="1" id="KW-0732">Signal</keyword>
<dbReference type="OrthoDB" id="6146532at2759"/>